<protein>
    <submittedName>
        <fullName evidence="1">Uncharacterized protein</fullName>
    </submittedName>
</protein>
<keyword evidence="2" id="KW-1185">Reference proteome</keyword>
<sequence>MEKFMGMIPIERNAMPDFWDWYDTLVRLGNLAIKMERIMKKLMSLHDKN</sequence>
<organism evidence="1 2">
    <name type="scientific">Fructobacillus broussonetiae</name>
    <dbReference type="NCBI Taxonomy" id="2713173"/>
    <lineage>
        <taxon>Bacteria</taxon>
        <taxon>Bacillati</taxon>
        <taxon>Bacillota</taxon>
        <taxon>Bacilli</taxon>
        <taxon>Lactobacillales</taxon>
        <taxon>Lactobacillaceae</taxon>
        <taxon>Fructobacillus</taxon>
    </lineage>
</organism>
<reference evidence="1 2" key="1">
    <citation type="submission" date="2020-02" db="EMBL/GenBank/DDBJ databases">
        <title>Fructobacillus sp. isolated from paper mulberry of Taiwan.</title>
        <authorList>
            <person name="Lin S.-T."/>
        </authorList>
    </citation>
    <scope>NUCLEOTIDE SEQUENCE [LARGE SCALE GENOMIC DNA]</scope>
    <source>
        <strain evidence="1 2">M2-14</strain>
    </source>
</reference>
<dbReference type="Proteomes" id="UP001519504">
    <property type="component" value="Unassembled WGS sequence"/>
</dbReference>
<evidence type="ECO:0000313" key="2">
    <source>
        <dbReference type="Proteomes" id="UP001519504"/>
    </source>
</evidence>
<proteinExistence type="predicted"/>
<dbReference type="EMBL" id="JAAMFK010000003">
    <property type="protein sequence ID" value="MBS9338561.1"/>
    <property type="molecule type" value="Genomic_DNA"/>
</dbReference>
<dbReference type="RefSeq" id="WP_213808846.1">
    <property type="nucleotide sequence ID" value="NZ_JAAMFK010000003.1"/>
</dbReference>
<comment type="caution">
    <text evidence="1">The sequence shown here is derived from an EMBL/GenBank/DDBJ whole genome shotgun (WGS) entry which is preliminary data.</text>
</comment>
<name>A0ABS5QZM4_9LACO</name>
<evidence type="ECO:0000313" key="1">
    <source>
        <dbReference type="EMBL" id="MBS9338561.1"/>
    </source>
</evidence>
<accession>A0ABS5QZM4</accession>
<gene>
    <name evidence="1" type="ORF">G6R29_02795</name>
</gene>